<dbReference type="InterPro" id="IPR001610">
    <property type="entry name" value="PAC"/>
</dbReference>
<dbReference type="FunFam" id="3.20.20.450:FF:000001">
    <property type="entry name" value="Cyclic di-GMP phosphodiesterase yahA"/>
    <property type="match status" value="1"/>
</dbReference>
<dbReference type="SUPFAM" id="SSF55785">
    <property type="entry name" value="PYP-like sensor domain (PAS domain)"/>
    <property type="match status" value="1"/>
</dbReference>
<dbReference type="CDD" id="cd01949">
    <property type="entry name" value="GGDEF"/>
    <property type="match status" value="1"/>
</dbReference>
<dbReference type="NCBIfam" id="TIGR00254">
    <property type="entry name" value="GGDEF"/>
    <property type="match status" value="1"/>
</dbReference>
<dbReference type="AlphaFoldDB" id="A0A859FB47"/>
<dbReference type="Gene3D" id="3.30.450.20">
    <property type="entry name" value="PAS domain"/>
    <property type="match status" value="1"/>
</dbReference>
<organism evidence="4 5">
    <name type="scientific">Paenalkalicoccus suaedae</name>
    <dbReference type="NCBI Taxonomy" id="2592382"/>
    <lineage>
        <taxon>Bacteria</taxon>
        <taxon>Bacillati</taxon>
        <taxon>Bacillota</taxon>
        <taxon>Bacilli</taxon>
        <taxon>Bacillales</taxon>
        <taxon>Bacillaceae</taxon>
        <taxon>Paenalkalicoccus</taxon>
    </lineage>
</organism>
<proteinExistence type="predicted"/>
<dbReference type="Proteomes" id="UP000318138">
    <property type="component" value="Chromosome"/>
</dbReference>
<dbReference type="FunFam" id="3.30.70.270:FF:000001">
    <property type="entry name" value="Diguanylate cyclase domain protein"/>
    <property type="match status" value="1"/>
</dbReference>
<protein>
    <submittedName>
        <fullName evidence="4">EAL domain-containing protein</fullName>
    </submittedName>
</protein>
<dbReference type="InterPro" id="IPR029787">
    <property type="entry name" value="Nucleotide_cyclase"/>
</dbReference>
<dbReference type="InterPro" id="IPR000160">
    <property type="entry name" value="GGDEF_dom"/>
</dbReference>
<dbReference type="PANTHER" id="PTHR44757">
    <property type="entry name" value="DIGUANYLATE CYCLASE DGCP"/>
    <property type="match status" value="1"/>
</dbReference>
<dbReference type="SUPFAM" id="SSF141868">
    <property type="entry name" value="EAL domain-like"/>
    <property type="match status" value="1"/>
</dbReference>
<dbReference type="Gene3D" id="3.20.20.450">
    <property type="entry name" value="EAL domain"/>
    <property type="match status" value="1"/>
</dbReference>
<dbReference type="Pfam" id="PF00990">
    <property type="entry name" value="GGDEF"/>
    <property type="match status" value="1"/>
</dbReference>
<dbReference type="Pfam" id="PF00563">
    <property type="entry name" value="EAL"/>
    <property type="match status" value="1"/>
</dbReference>
<dbReference type="Pfam" id="PF00989">
    <property type="entry name" value="PAS"/>
    <property type="match status" value="1"/>
</dbReference>
<dbReference type="InterPro" id="IPR013767">
    <property type="entry name" value="PAS_fold"/>
</dbReference>
<dbReference type="GO" id="GO:0006355">
    <property type="term" value="P:regulation of DNA-templated transcription"/>
    <property type="evidence" value="ECO:0007669"/>
    <property type="project" value="InterPro"/>
</dbReference>
<evidence type="ECO:0000313" key="4">
    <source>
        <dbReference type="EMBL" id="QKS70489.1"/>
    </source>
</evidence>
<evidence type="ECO:0000259" key="2">
    <source>
        <dbReference type="PROSITE" id="PS50883"/>
    </source>
</evidence>
<dbReference type="PANTHER" id="PTHR44757:SF2">
    <property type="entry name" value="BIOFILM ARCHITECTURE MAINTENANCE PROTEIN MBAA"/>
    <property type="match status" value="1"/>
</dbReference>
<dbReference type="InterPro" id="IPR035919">
    <property type="entry name" value="EAL_sf"/>
</dbReference>
<evidence type="ECO:0000313" key="5">
    <source>
        <dbReference type="Proteomes" id="UP000318138"/>
    </source>
</evidence>
<sequence>MKIDEPYFITKSKQLCKESGMDPDVVSSPKHFLSESALASKRDSYNEILQVVRFFIDKLLKSLEGTPLFIVISDAEGYLLEMAGDSTIQQMVESLGIKNGSLFRQEDTGTNVISLTLQEQRPISLIGDNHYHTFLHGVACYGAVFTYTDEDHLLGSVCIMMPYDLRNPLYLTMLTQVVDSIERELLLRKQNHKLNIMNQIMLSRTRNGVVITDEVGVTTEFNEFAEKISNKSRDSVLGRSILESELTGSYFKLVIQEEKKFENVELSFLNDHGERVVCLFDAQPIYNGNKMIGAFGQFRDITERYLMQEKYNYLAFHDDLTSLPNRRYIQQDMEQIIDGHQPDERLRLAVLFMDIDRFKVINDTFGHSKGDLLLQDVAQRLQDCIGPNTKLGRMGGDEFIFVVQDFTNEEDVVRLADQIISQFSEPFMVSSNEIHITTSIGISFYPETPVSYEAFMVTADTAMYEAKSRGKNRYIIYTSDMYESSMDKLKLESDLRHAVTHNELVLHYQPQFSNITGEIMGVEALIRWQHPSRGLIYPDQFIWLAEESGLIFEIGKWVITEACRQNKEWQDHGCRPIQMSVNLSSKQFFRSDLVDFVKDVLDETEMPSCYLVLEITESMAMDADYARHVLKHLKELGVCISIDDFGKGYSSLVYLKTFPIDSLKIDKSFVKDITNDDDDVNIVKAIIMLAHNLGLQVIAEGVETKEQLDLLKSYECDEVQGYLLSKPITAKQFEDSYESLVNSMKNLYE</sequence>
<dbReference type="InterPro" id="IPR035965">
    <property type="entry name" value="PAS-like_dom_sf"/>
</dbReference>
<dbReference type="CDD" id="cd01948">
    <property type="entry name" value="EAL"/>
    <property type="match status" value="1"/>
</dbReference>
<evidence type="ECO:0000259" key="3">
    <source>
        <dbReference type="PROSITE" id="PS50887"/>
    </source>
</evidence>
<keyword evidence="5" id="KW-1185">Reference proteome</keyword>
<dbReference type="Gene3D" id="3.30.70.270">
    <property type="match status" value="1"/>
</dbReference>
<dbReference type="SMART" id="SM00052">
    <property type="entry name" value="EAL"/>
    <property type="match status" value="1"/>
</dbReference>
<dbReference type="InterPro" id="IPR001633">
    <property type="entry name" value="EAL_dom"/>
</dbReference>
<dbReference type="PROSITE" id="PS50883">
    <property type="entry name" value="EAL"/>
    <property type="match status" value="1"/>
</dbReference>
<dbReference type="SUPFAM" id="SSF55073">
    <property type="entry name" value="Nucleotide cyclase"/>
    <property type="match status" value="1"/>
</dbReference>
<dbReference type="KEGG" id="psua:FLK61_27440"/>
<accession>A0A859FB47</accession>
<dbReference type="SMART" id="SM00086">
    <property type="entry name" value="PAC"/>
    <property type="match status" value="1"/>
</dbReference>
<feature type="domain" description="GGDEF" evidence="3">
    <location>
        <begin position="346"/>
        <end position="479"/>
    </location>
</feature>
<dbReference type="InterPro" id="IPR043128">
    <property type="entry name" value="Rev_trsase/Diguanyl_cyclase"/>
</dbReference>
<dbReference type="SMART" id="SM00267">
    <property type="entry name" value="GGDEF"/>
    <property type="match status" value="1"/>
</dbReference>
<dbReference type="InterPro" id="IPR000014">
    <property type="entry name" value="PAS"/>
</dbReference>
<dbReference type="PROSITE" id="PS50887">
    <property type="entry name" value="GGDEF"/>
    <property type="match status" value="1"/>
</dbReference>
<feature type="domain" description="PAC" evidence="1">
    <location>
        <begin position="262"/>
        <end position="313"/>
    </location>
</feature>
<evidence type="ECO:0000259" key="1">
    <source>
        <dbReference type="PROSITE" id="PS50113"/>
    </source>
</evidence>
<dbReference type="Gene3D" id="3.30.450.40">
    <property type="match status" value="1"/>
</dbReference>
<dbReference type="RefSeq" id="WP_176008526.1">
    <property type="nucleotide sequence ID" value="NZ_CP041372.2"/>
</dbReference>
<name>A0A859FB47_9BACI</name>
<dbReference type="PROSITE" id="PS50113">
    <property type="entry name" value="PAC"/>
    <property type="match status" value="1"/>
</dbReference>
<reference evidence="5" key="1">
    <citation type="submission" date="2019-07" db="EMBL/GenBank/DDBJ databases">
        <title>Bacillus alkalisoli sp. nov. isolated from saline soil.</title>
        <authorList>
            <person name="Sun J.-Q."/>
            <person name="Xu L."/>
        </authorList>
    </citation>
    <scope>NUCLEOTIDE SEQUENCE [LARGE SCALE GENOMIC DNA]</scope>
    <source>
        <strain evidence="5">M4U3P1</strain>
    </source>
</reference>
<dbReference type="NCBIfam" id="TIGR00229">
    <property type="entry name" value="sensory_box"/>
    <property type="match status" value="1"/>
</dbReference>
<dbReference type="InterPro" id="IPR000700">
    <property type="entry name" value="PAS-assoc_C"/>
</dbReference>
<dbReference type="InterPro" id="IPR029016">
    <property type="entry name" value="GAF-like_dom_sf"/>
</dbReference>
<feature type="domain" description="EAL" evidence="2">
    <location>
        <begin position="488"/>
        <end position="741"/>
    </location>
</feature>
<dbReference type="EMBL" id="CP041372">
    <property type="protein sequence ID" value="QKS70489.1"/>
    <property type="molecule type" value="Genomic_DNA"/>
</dbReference>
<gene>
    <name evidence="4" type="ORF">FLK61_27440</name>
</gene>
<dbReference type="InterPro" id="IPR052155">
    <property type="entry name" value="Biofilm_reg_signaling"/>
</dbReference>